<proteinExistence type="predicted"/>
<gene>
    <name evidence="1" type="ORF">NBRC111894_98</name>
</gene>
<keyword evidence="1" id="KW-0282">Flagellum</keyword>
<evidence type="ECO:0000313" key="2">
    <source>
        <dbReference type="Proteomes" id="UP000319716"/>
    </source>
</evidence>
<accession>A0A4Y1Z689</accession>
<dbReference type="AlphaFoldDB" id="A0A4Y1Z689"/>
<dbReference type="Proteomes" id="UP000319716">
    <property type="component" value="Unassembled WGS sequence"/>
</dbReference>
<dbReference type="InterPro" id="IPR013367">
    <property type="entry name" value="Flagellar_put"/>
</dbReference>
<comment type="caution">
    <text evidence="1">The sequence shown here is derived from an EMBL/GenBank/DDBJ whole genome shotgun (WGS) entry which is preliminary data.</text>
</comment>
<name>A0A4Y1Z689_9BACL</name>
<dbReference type="Pfam" id="PF12611">
    <property type="entry name" value="Flagellar_put"/>
    <property type="match status" value="1"/>
</dbReference>
<dbReference type="NCBIfam" id="TIGR02530">
    <property type="entry name" value="flg_new"/>
    <property type="match status" value="1"/>
</dbReference>
<protein>
    <submittedName>
        <fullName evidence="1">Putative flagellar hook associated protein</fullName>
    </submittedName>
</protein>
<organism evidence="1 2">
    <name type="scientific">Sporolactobacillus inulinus</name>
    <dbReference type="NCBI Taxonomy" id="2078"/>
    <lineage>
        <taxon>Bacteria</taxon>
        <taxon>Bacillati</taxon>
        <taxon>Bacillota</taxon>
        <taxon>Bacilli</taxon>
        <taxon>Bacillales</taxon>
        <taxon>Sporolactobacillaceae</taxon>
        <taxon>Sporolactobacillus</taxon>
    </lineage>
</organism>
<keyword evidence="1" id="KW-0969">Cilium</keyword>
<dbReference type="EMBL" id="BEXB01000001">
    <property type="protein sequence ID" value="GAY74544.1"/>
    <property type="molecule type" value="Genomic_DNA"/>
</dbReference>
<reference evidence="1 2" key="1">
    <citation type="submission" date="2017-11" db="EMBL/GenBank/DDBJ databases">
        <title>Draft Genome Sequence of Sporolactobacillus inulinus NBRC 111894 Isolated from Koso, a Japanese Sugar-Vegetable Fermented Beverage.</title>
        <authorList>
            <person name="Chiou T.Y."/>
            <person name="Oshima K."/>
            <person name="Suda W."/>
            <person name="Hattori M."/>
            <person name="Takahashi T."/>
        </authorList>
    </citation>
    <scope>NUCLEOTIDE SEQUENCE [LARGE SCALE GENOMIC DNA]</scope>
    <source>
        <strain evidence="1 2">NBRC111894</strain>
    </source>
</reference>
<keyword evidence="1" id="KW-0966">Cell projection</keyword>
<evidence type="ECO:0000313" key="1">
    <source>
        <dbReference type="EMBL" id="GAY74544.1"/>
    </source>
</evidence>
<dbReference type="RefSeq" id="WP_010025513.1">
    <property type="nucleotide sequence ID" value="NZ_BEXB01000001.1"/>
</dbReference>
<sequence>MSDFQPITYSPLIPVTEYGNHNAALKKKANHSSFANALEREYAATQITLSKHARDRINQRHINISDQEWHLIDAKVQEAKKMGIDDSLVLTKKAALLVSAKNNTVITAVGLDEAKSRIFSNIDGTIIINQ</sequence>